<organism evidence="2 3">
    <name type="scientific">Apatococcus fuscideae</name>
    <dbReference type="NCBI Taxonomy" id="2026836"/>
    <lineage>
        <taxon>Eukaryota</taxon>
        <taxon>Viridiplantae</taxon>
        <taxon>Chlorophyta</taxon>
        <taxon>core chlorophytes</taxon>
        <taxon>Trebouxiophyceae</taxon>
        <taxon>Chlorellales</taxon>
        <taxon>Chlorellaceae</taxon>
        <taxon>Apatococcus</taxon>
    </lineage>
</organism>
<reference evidence="2 3" key="1">
    <citation type="journal article" date="2024" name="Nat. Commun.">
        <title>Phylogenomics reveals the evolutionary origins of lichenization in chlorophyte algae.</title>
        <authorList>
            <person name="Puginier C."/>
            <person name="Libourel C."/>
            <person name="Otte J."/>
            <person name="Skaloud P."/>
            <person name="Haon M."/>
            <person name="Grisel S."/>
            <person name="Petersen M."/>
            <person name="Berrin J.G."/>
            <person name="Delaux P.M."/>
            <person name="Dal Grande F."/>
            <person name="Keller J."/>
        </authorList>
    </citation>
    <scope>NUCLEOTIDE SEQUENCE [LARGE SCALE GENOMIC DNA]</scope>
    <source>
        <strain evidence="2 3">SAG 2523</strain>
    </source>
</reference>
<dbReference type="AlphaFoldDB" id="A0AAW1STM8"/>
<evidence type="ECO:0000256" key="1">
    <source>
        <dbReference type="SAM" id="MobiDB-lite"/>
    </source>
</evidence>
<feature type="compositionally biased region" description="Basic and acidic residues" evidence="1">
    <location>
        <begin position="18"/>
        <end position="28"/>
    </location>
</feature>
<dbReference type="Proteomes" id="UP001485043">
    <property type="component" value="Unassembled WGS sequence"/>
</dbReference>
<protein>
    <submittedName>
        <fullName evidence="2">Uncharacterized protein</fullName>
    </submittedName>
</protein>
<dbReference type="EMBL" id="JALJOV010000915">
    <property type="protein sequence ID" value="KAK9858798.1"/>
    <property type="molecule type" value="Genomic_DNA"/>
</dbReference>
<feature type="compositionally biased region" description="Basic residues" evidence="1">
    <location>
        <begin position="1"/>
        <end position="17"/>
    </location>
</feature>
<comment type="caution">
    <text evidence="2">The sequence shown here is derived from an EMBL/GenBank/DDBJ whole genome shotgun (WGS) entry which is preliminary data.</text>
</comment>
<feature type="region of interest" description="Disordered" evidence="1">
    <location>
        <begin position="1"/>
        <end position="47"/>
    </location>
</feature>
<gene>
    <name evidence="2" type="ORF">WJX84_002839</name>
</gene>
<evidence type="ECO:0000313" key="2">
    <source>
        <dbReference type="EMBL" id="KAK9858798.1"/>
    </source>
</evidence>
<feature type="non-terminal residue" evidence="2">
    <location>
        <position position="97"/>
    </location>
</feature>
<proteinExistence type="predicted"/>
<accession>A0AAW1STM8</accession>
<name>A0AAW1STM8_9CHLO</name>
<evidence type="ECO:0000313" key="3">
    <source>
        <dbReference type="Proteomes" id="UP001485043"/>
    </source>
</evidence>
<sequence>MGGVKKGKSSSKSKSSKSSKDSKPKDLKQAQPTQDEPTNQVPPQERVALVRPYWETLSHEQRVDLLTLDVEFLHQRAVEVTTKTQKQLAAEEAEAER</sequence>
<feature type="compositionally biased region" description="Polar residues" evidence="1">
    <location>
        <begin position="30"/>
        <end position="42"/>
    </location>
</feature>
<keyword evidence="3" id="KW-1185">Reference proteome</keyword>